<name>A0A2Z4Y5R9_SUMC1</name>
<dbReference type="Proteomes" id="UP000262583">
    <property type="component" value="Chromosome"/>
</dbReference>
<protein>
    <submittedName>
        <fullName evidence="1">Uncharacterized protein</fullName>
    </submittedName>
</protein>
<reference evidence="1 2" key="1">
    <citation type="submission" date="2018-05" db="EMBL/GenBank/DDBJ databases">
        <title>A metagenomic window into the 2 km-deep terrestrial subsurface aquifer revealed taxonomically and functionally diverse microbial community comprising novel uncultured bacterial lineages.</title>
        <authorList>
            <person name="Kadnikov V.V."/>
            <person name="Mardanov A.V."/>
            <person name="Beletsky A.V."/>
            <person name="Banks D."/>
            <person name="Pimenov N.V."/>
            <person name="Frank Y.A."/>
            <person name="Karnachuk O.V."/>
            <person name="Ravin N.V."/>
        </authorList>
    </citation>
    <scope>NUCLEOTIDE SEQUENCE [LARGE SCALE GENOMIC DNA]</scope>
    <source>
        <strain evidence="1">BY</strain>
    </source>
</reference>
<proteinExistence type="predicted"/>
<dbReference type="KEGG" id="schv:BRCON_1780"/>
<evidence type="ECO:0000313" key="1">
    <source>
        <dbReference type="EMBL" id="AXA36557.1"/>
    </source>
</evidence>
<evidence type="ECO:0000313" key="2">
    <source>
        <dbReference type="Proteomes" id="UP000262583"/>
    </source>
</evidence>
<organism evidence="1 2">
    <name type="scientific">Sumerlaea chitinivorans</name>
    <dbReference type="NCBI Taxonomy" id="2250252"/>
    <lineage>
        <taxon>Bacteria</taxon>
        <taxon>Candidatus Sumerlaeota</taxon>
        <taxon>Candidatus Sumerlaeia</taxon>
        <taxon>Candidatus Sumerlaeales</taxon>
        <taxon>Candidatus Sumerlaeaceae</taxon>
        <taxon>Candidatus Sumerlaea</taxon>
    </lineage>
</organism>
<sequence length="63" mass="6823">MPKNAYAGMFENLAIVSNAGCARRGLAQTELQNAPTDCLRVLACGNVRKAQNKIQFSGIRKRG</sequence>
<dbReference type="AlphaFoldDB" id="A0A2Z4Y5R9"/>
<gene>
    <name evidence="1" type="ORF">BRCON_1780</name>
</gene>
<accession>A0A2Z4Y5R9</accession>
<dbReference type="EMBL" id="CP030759">
    <property type="protein sequence ID" value="AXA36557.1"/>
    <property type="molecule type" value="Genomic_DNA"/>
</dbReference>